<comment type="similarity">
    <text evidence="4">Belongs to the MET18/MMS19 family.</text>
</comment>
<dbReference type="GO" id="GO:0016226">
    <property type="term" value="P:iron-sulfur cluster assembly"/>
    <property type="evidence" value="ECO:0007669"/>
    <property type="project" value="UniProtKB-UniRule"/>
</dbReference>
<proteinExistence type="inferred from homology"/>
<dbReference type="Pfam" id="PF12460">
    <property type="entry name" value="MMS19_C"/>
    <property type="match status" value="1"/>
</dbReference>
<evidence type="ECO:0000256" key="4">
    <source>
        <dbReference type="RuleBase" id="RU367072"/>
    </source>
</evidence>
<dbReference type="Proteomes" id="UP000011715">
    <property type="component" value="Unassembled WGS sequence"/>
</dbReference>
<gene>
    <name evidence="7" type="ORF">MAPG_02525</name>
</gene>
<keyword evidence="9" id="KW-1185">Reference proteome</keyword>
<organism evidence="8 9">
    <name type="scientific">Magnaporthiopsis poae (strain ATCC 64411 / 73-15)</name>
    <name type="common">Kentucky bluegrass fungus</name>
    <name type="synonym">Magnaporthe poae</name>
    <dbReference type="NCBI Taxonomy" id="644358"/>
    <lineage>
        <taxon>Eukaryota</taxon>
        <taxon>Fungi</taxon>
        <taxon>Dikarya</taxon>
        <taxon>Ascomycota</taxon>
        <taxon>Pezizomycotina</taxon>
        <taxon>Sordariomycetes</taxon>
        <taxon>Sordariomycetidae</taxon>
        <taxon>Magnaporthales</taxon>
        <taxon>Magnaporthaceae</taxon>
        <taxon>Magnaporthiopsis</taxon>
    </lineage>
</organism>
<dbReference type="SUPFAM" id="SSF48371">
    <property type="entry name" value="ARM repeat"/>
    <property type="match status" value="1"/>
</dbReference>
<dbReference type="PANTHER" id="PTHR12891">
    <property type="entry name" value="DNA REPAIR/TRANSCRIPTION PROTEIN MET18/MMS19"/>
    <property type="match status" value="1"/>
</dbReference>
<dbReference type="AlphaFoldDB" id="A0A0C4DRL2"/>
<comment type="function">
    <text evidence="4">Key component of the cytosolic iron-sulfur protein assembly (CIA) complex, a multiprotein complex that mediates the incorporation of iron-sulfur cluster into apoproteins specifically involved in DNA metabolism and genomic integrity. In the CIA complex, MMS19 acts as an adapter between early-acting CIA components and a subset of cellular target iron-sulfur proteins.</text>
</comment>
<evidence type="ECO:0000313" key="9">
    <source>
        <dbReference type="Proteomes" id="UP000011715"/>
    </source>
</evidence>
<dbReference type="EnsemblFungi" id="MAPG_02525T0">
    <property type="protein sequence ID" value="MAPG_02525T0"/>
    <property type="gene ID" value="MAPG_02525"/>
</dbReference>
<dbReference type="GO" id="GO:0006281">
    <property type="term" value="P:DNA repair"/>
    <property type="evidence" value="ECO:0007669"/>
    <property type="project" value="UniProtKB-UniRule"/>
</dbReference>
<protein>
    <recommendedName>
        <fullName evidence="4">MMS19 nucleotide excision repair protein</fullName>
    </recommendedName>
</protein>
<dbReference type="InterPro" id="IPR016024">
    <property type="entry name" value="ARM-type_fold"/>
</dbReference>
<dbReference type="InterPro" id="IPR029240">
    <property type="entry name" value="MMS19_N"/>
</dbReference>
<feature type="domain" description="MMS19 C-terminal" evidence="5">
    <location>
        <begin position="791"/>
        <end position="1108"/>
    </location>
</feature>
<dbReference type="OrthoDB" id="342900at2759"/>
<dbReference type="PANTHER" id="PTHR12891:SF0">
    <property type="entry name" value="MMS19 NUCLEOTIDE EXCISION REPAIR PROTEIN HOMOLOG"/>
    <property type="match status" value="1"/>
</dbReference>
<evidence type="ECO:0000259" key="5">
    <source>
        <dbReference type="Pfam" id="PF12460"/>
    </source>
</evidence>
<evidence type="ECO:0000259" key="6">
    <source>
        <dbReference type="Pfam" id="PF14500"/>
    </source>
</evidence>
<dbReference type="STRING" id="644358.A0A0C4DRL2"/>
<evidence type="ECO:0000313" key="7">
    <source>
        <dbReference type="EMBL" id="KLU83465.1"/>
    </source>
</evidence>
<name>A0A0C4DRL2_MAGP6</name>
<evidence type="ECO:0000256" key="1">
    <source>
        <dbReference type="ARBA" id="ARBA00004123"/>
    </source>
</evidence>
<dbReference type="EMBL" id="ADBL01000630">
    <property type="status" value="NOT_ANNOTATED_CDS"/>
    <property type="molecule type" value="Genomic_DNA"/>
</dbReference>
<reference evidence="7" key="3">
    <citation type="submission" date="2011-03" db="EMBL/GenBank/DDBJ databases">
        <title>Annotation of Magnaporthe poae ATCC 64411.</title>
        <authorList>
            <person name="Ma L.-J."/>
            <person name="Dead R."/>
            <person name="Young S.K."/>
            <person name="Zeng Q."/>
            <person name="Gargeya S."/>
            <person name="Fitzgerald M."/>
            <person name="Haas B."/>
            <person name="Abouelleil A."/>
            <person name="Alvarado L."/>
            <person name="Arachchi H.M."/>
            <person name="Berlin A."/>
            <person name="Brown A."/>
            <person name="Chapman S.B."/>
            <person name="Chen Z."/>
            <person name="Dunbar C."/>
            <person name="Freedman E."/>
            <person name="Gearin G."/>
            <person name="Gellesch M."/>
            <person name="Goldberg J."/>
            <person name="Griggs A."/>
            <person name="Gujja S."/>
            <person name="Heiman D."/>
            <person name="Howarth C."/>
            <person name="Larson L."/>
            <person name="Lui A."/>
            <person name="MacDonald P.J.P."/>
            <person name="Mehta T."/>
            <person name="Montmayeur A."/>
            <person name="Murphy C."/>
            <person name="Neiman D."/>
            <person name="Pearson M."/>
            <person name="Priest M."/>
            <person name="Roberts A."/>
            <person name="Saif S."/>
            <person name="Shea T."/>
            <person name="Shenoy N."/>
            <person name="Sisk P."/>
            <person name="Stolte C."/>
            <person name="Sykes S."/>
            <person name="Yandava C."/>
            <person name="Wortman J."/>
            <person name="Nusbaum C."/>
            <person name="Birren B."/>
        </authorList>
    </citation>
    <scope>NUCLEOTIDE SEQUENCE</scope>
    <source>
        <strain evidence="7">ATCC 64411</strain>
    </source>
</reference>
<dbReference type="OMA" id="RYFNDAC"/>
<evidence type="ECO:0000313" key="8">
    <source>
        <dbReference type="EnsemblFungi" id="MAPG_02525T0"/>
    </source>
</evidence>
<reference evidence="9" key="1">
    <citation type="submission" date="2010-05" db="EMBL/GenBank/DDBJ databases">
        <title>The genome sequence of Magnaporthe poae strain ATCC 64411.</title>
        <authorList>
            <person name="Ma L.-J."/>
            <person name="Dead R."/>
            <person name="Young S."/>
            <person name="Zeng Q."/>
            <person name="Koehrsen M."/>
            <person name="Alvarado L."/>
            <person name="Berlin A."/>
            <person name="Chapman S.B."/>
            <person name="Chen Z."/>
            <person name="Freedman E."/>
            <person name="Gellesch M."/>
            <person name="Goldberg J."/>
            <person name="Griggs A."/>
            <person name="Gujja S."/>
            <person name="Heilman E.R."/>
            <person name="Heiman D."/>
            <person name="Hepburn T."/>
            <person name="Howarth C."/>
            <person name="Jen D."/>
            <person name="Larson L."/>
            <person name="Mehta T."/>
            <person name="Neiman D."/>
            <person name="Pearson M."/>
            <person name="Roberts A."/>
            <person name="Saif S."/>
            <person name="Shea T."/>
            <person name="Shenoy N."/>
            <person name="Sisk P."/>
            <person name="Stolte C."/>
            <person name="Sykes S."/>
            <person name="Walk T."/>
            <person name="White J."/>
            <person name="Yandava C."/>
            <person name="Haas B."/>
            <person name="Nusbaum C."/>
            <person name="Birren B."/>
        </authorList>
    </citation>
    <scope>NUCLEOTIDE SEQUENCE [LARGE SCALE GENOMIC DNA]</scope>
    <source>
        <strain evidence="9">ATCC 64411 / 73-15</strain>
    </source>
</reference>
<keyword evidence="4" id="KW-0227">DNA damage</keyword>
<reference evidence="8" key="5">
    <citation type="submission" date="2015-06" db="UniProtKB">
        <authorList>
            <consortium name="EnsemblFungi"/>
        </authorList>
    </citation>
    <scope>IDENTIFICATION</scope>
    <source>
        <strain evidence="8">ATCC 64411</strain>
    </source>
</reference>
<keyword evidence="4" id="KW-0234">DNA repair</keyword>
<evidence type="ECO:0000256" key="2">
    <source>
        <dbReference type="ARBA" id="ARBA00022737"/>
    </source>
</evidence>
<dbReference type="Pfam" id="PF14500">
    <property type="entry name" value="MMS19_N"/>
    <property type="match status" value="1"/>
</dbReference>
<dbReference type="GO" id="GO:0051604">
    <property type="term" value="P:protein maturation"/>
    <property type="evidence" value="ECO:0007669"/>
    <property type="project" value="UniProtKB-UniRule"/>
</dbReference>
<feature type="domain" description="MMS19 N-terminal" evidence="6">
    <location>
        <begin position="76"/>
        <end position="334"/>
    </location>
</feature>
<accession>A0A0C4DRL2</accession>
<dbReference type="eggNOG" id="KOG1967">
    <property type="taxonomic scope" value="Eukaryota"/>
</dbReference>
<dbReference type="InterPro" id="IPR024687">
    <property type="entry name" value="MMS19_C"/>
</dbReference>
<evidence type="ECO:0000256" key="3">
    <source>
        <dbReference type="ARBA" id="ARBA00023242"/>
    </source>
</evidence>
<dbReference type="EMBL" id="GL876967">
    <property type="protein sequence ID" value="KLU83465.1"/>
    <property type="molecule type" value="Genomic_DNA"/>
</dbReference>
<dbReference type="GO" id="GO:0097361">
    <property type="term" value="C:cytosolic [4Fe-4S] assembly targeting complex"/>
    <property type="evidence" value="ECO:0007669"/>
    <property type="project" value="UniProtKB-UniRule"/>
</dbReference>
<reference evidence="7" key="2">
    <citation type="submission" date="2010-05" db="EMBL/GenBank/DDBJ databases">
        <title>The Genome Sequence of Magnaporthe poae strain ATCC 64411.</title>
        <authorList>
            <consortium name="The Broad Institute Genome Sequencing Platform"/>
            <consortium name="Broad Institute Genome Sequencing Center for Infectious Disease"/>
            <person name="Ma L.-J."/>
            <person name="Dead R."/>
            <person name="Young S."/>
            <person name="Zeng Q."/>
            <person name="Koehrsen M."/>
            <person name="Alvarado L."/>
            <person name="Berlin A."/>
            <person name="Chapman S.B."/>
            <person name="Chen Z."/>
            <person name="Freedman E."/>
            <person name="Gellesch M."/>
            <person name="Goldberg J."/>
            <person name="Griggs A."/>
            <person name="Gujja S."/>
            <person name="Heilman E.R."/>
            <person name="Heiman D."/>
            <person name="Hepburn T."/>
            <person name="Howarth C."/>
            <person name="Jen D."/>
            <person name="Larson L."/>
            <person name="Mehta T."/>
            <person name="Neiman D."/>
            <person name="Pearson M."/>
            <person name="Roberts A."/>
            <person name="Saif S."/>
            <person name="Shea T."/>
            <person name="Shenoy N."/>
            <person name="Sisk P."/>
            <person name="Stolte C."/>
            <person name="Sykes S."/>
            <person name="Walk T."/>
            <person name="White J."/>
            <person name="Yandava C."/>
            <person name="Haas B."/>
            <person name="Nusbaum C."/>
            <person name="Birren B."/>
        </authorList>
    </citation>
    <scope>NUCLEOTIDE SEQUENCE</scope>
    <source>
        <strain evidence="7">ATCC 64411</strain>
    </source>
</reference>
<keyword evidence="2" id="KW-0677">Repeat</keyword>
<comment type="subcellular location">
    <subcellularLocation>
        <location evidence="1 4">Nucleus</location>
    </subcellularLocation>
</comment>
<keyword evidence="3 4" id="KW-0539">Nucleus</keyword>
<dbReference type="GO" id="GO:0005634">
    <property type="term" value="C:nucleus"/>
    <property type="evidence" value="ECO:0007669"/>
    <property type="project" value="UniProtKB-SubCell"/>
</dbReference>
<dbReference type="VEuPathDB" id="FungiDB:MAPG_02525"/>
<dbReference type="InterPro" id="IPR039920">
    <property type="entry name" value="MMS19"/>
</dbReference>
<reference evidence="8" key="4">
    <citation type="journal article" date="2015" name="G3 (Bethesda)">
        <title>Genome sequences of three phytopathogenic species of the Magnaporthaceae family of fungi.</title>
        <authorList>
            <person name="Okagaki L.H."/>
            <person name="Nunes C.C."/>
            <person name="Sailsbery J."/>
            <person name="Clay B."/>
            <person name="Brown D."/>
            <person name="John T."/>
            <person name="Oh Y."/>
            <person name="Young N."/>
            <person name="Fitzgerald M."/>
            <person name="Haas B.J."/>
            <person name="Zeng Q."/>
            <person name="Young S."/>
            <person name="Adiconis X."/>
            <person name="Fan L."/>
            <person name="Levin J.Z."/>
            <person name="Mitchell T.K."/>
            <person name="Okubara P.A."/>
            <person name="Farman M.L."/>
            <person name="Kohn L.M."/>
            <person name="Birren B."/>
            <person name="Ma L.-J."/>
            <person name="Dean R.A."/>
        </authorList>
    </citation>
    <scope>NUCLEOTIDE SEQUENCE</scope>
    <source>
        <strain evidence="8">ATCC 64411 / 73-15</strain>
    </source>
</reference>
<sequence length="1196" mass="131798">MADFKGWALQYVLADDELTRQDAVTKTYAALSSASVKSTAILGWVQSIDPWMPAALSPTGAPQNDDAAGESEFNVIARAKALDYLADTLSMMDKALLRADQVNLLAVFFGRLFSVDHKAGILAASKALRQLATMKSFKPEMGESIIQSVASMRDDFRLQPPQTRLEVYALLQVLVSHEAVSNQLQHTYGAAGGFAIDLLQLCNHERDPSCLLQWFGILQVLIRGFNFSADMDEELFKSFSAYFPISMRSSVNPAGVTVDDLKLSLRACFSARDKLARLTVPFLIQKLDQGDAITVPVKVDILKTLDSCLERCEHPSRGITPFISQIWNSLKYEVRNGEVREIVDSTLNVMRTLSSRLAVTPRATSAGMTQHEDPLGVFTAIVMGDCLEDLANPSYTKPAGLLLESVMGGHARSFALMLPGVLDAIAVNLREPRTTGHARSCLGFLASLLDSRARLVRESAGTDQTGSLHDLGTLDSLVLERTYATLARSWKDNNVENPDADHTATLKETTRGLAALACQPRAPSAAGTSVLLCSDRECDQICAMISDRIVNIFNLASSSDTGPRKELADVTVVALRDIVGIYPSGYPIMLRRAISTIQDRQWGDRPSRNSLDMFKTLLLRLSYIGCSNLPSSGHPLQHFYLFVLSVQQLTFSYLDQRVRFDVPTITASAIYNAFMLFRDACLCEGFLTRRDIITTSWARLTAGFDRRFPEFPSTISQQTPEAGPDSDEGSVQAVVSDVSRDYLECSLSLLTRFYRRATAYALDPVPGPRLSLDFDNASNIPAVTTAQERDLQDIYLHQLADMATFVIRDLEQEEQKSLQIPEEAFNLFGAGHLPITWLSGHDDGRTNVLSLGVLRGLRGLPMSQILESKVFMQCILNDVETAELFPERTQKVRDHILTVIANKWIPGSSVGVSATQTWKATISSLESVVLETNNGMRIERYSRLLAVLAGAIARRDKEIGNLATHISALPASLGHAGDSMARCLEDLVSCKERLEPENHAVIKPLYQQWVYVHFGSSKLQSSFPITQDKPEGVVQAITVVRLLKHIDFLVYEQDIDKVVRIAIAGVSSFHNYGDIEAALDVLREVLKRSPGTMKDQIKAVVSGAVKVLKCDPKPLPRHSAGLEIPARFLREGSLARCRDVVLLLLKDLAQIFDEGLLGQYSASMSRVLGDACGDPVREVRQSALAARRSWARIAKR</sequence>